<organism evidence="1 2">
    <name type="scientific">Operophtera brumata</name>
    <name type="common">Winter moth</name>
    <name type="synonym">Phalaena brumata</name>
    <dbReference type="NCBI Taxonomy" id="104452"/>
    <lineage>
        <taxon>Eukaryota</taxon>
        <taxon>Metazoa</taxon>
        <taxon>Ecdysozoa</taxon>
        <taxon>Arthropoda</taxon>
        <taxon>Hexapoda</taxon>
        <taxon>Insecta</taxon>
        <taxon>Pterygota</taxon>
        <taxon>Neoptera</taxon>
        <taxon>Endopterygota</taxon>
        <taxon>Lepidoptera</taxon>
        <taxon>Glossata</taxon>
        <taxon>Ditrysia</taxon>
        <taxon>Geometroidea</taxon>
        <taxon>Geometridae</taxon>
        <taxon>Larentiinae</taxon>
        <taxon>Operophtera</taxon>
    </lineage>
</organism>
<protein>
    <submittedName>
        <fullName evidence="1">Uncharacterized protein</fullName>
    </submittedName>
</protein>
<evidence type="ECO:0000313" key="1">
    <source>
        <dbReference type="EMBL" id="KOB65685.1"/>
    </source>
</evidence>
<dbReference type="Proteomes" id="UP000037510">
    <property type="component" value="Unassembled WGS sequence"/>
</dbReference>
<gene>
    <name evidence="1" type="ORF">OBRU01_22373</name>
</gene>
<sequence>MAQSISKNHYVQRAKILTAIPIFDGIAVYSRTIKWLDAECNAAHLAQYLLEKVPSYVPRGVCLWIHKHKQIQFLEREHRHHFVRSCRKILLQLQQKSAMFEQIWSHLVIDTTVFSDLGYPSRENIVMARLNSITALKTKHYVAYGLTGEYWHKNDGLLKKRSALNPNTTIKPHLIIYAICGS</sequence>
<reference evidence="1 2" key="1">
    <citation type="journal article" date="2015" name="Genome Biol. Evol.">
        <title>The genome of winter moth (Operophtera brumata) provides a genomic perspective on sexual dimorphism and phenology.</title>
        <authorList>
            <person name="Derks M.F."/>
            <person name="Smit S."/>
            <person name="Salis L."/>
            <person name="Schijlen E."/>
            <person name="Bossers A."/>
            <person name="Mateman C."/>
            <person name="Pijl A.S."/>
            <person name="de Ridder D."/>
            <person name="Groenen M.A."/>
            <person name="Visser M.E."/>
            <person name="Megens H.J."/>
        </authorList>
    </citation>
    <scope>NUCLEOTIDE SEQUENCE [LARGE SCALE GENOMIC DNA]</scope>
    <source>
        <strain evidence="1">WM2013NL</strain>
        <tissue evidence="1">Head and thorax</tissue>
    </source>
</reference>
<keyword evidence="2" id="KW-1185">Reference proteome</keyword>
<evidence type="ECO:0000313" key="2">
    <source>
        <dbReference type="Proteomes" id="UP000037510"/>
    </source>
</evidence>
<name>A0A0L7KRI0_OPEBR</name>
<accession>A0A0L7KRI0</accession>
<dbReference type="AlphaFoldDB" id="A0A0L7KRI0"/>
<dbReference type="EMBL" id="JTDY01006794">
    <property type="protein sequence ID" value="KOB65685.1"/>
    <property type="molecule type" value="Genomic_DNA"/>
</dbReference>
<proteinExistence type="predicted"/>
<comment type="caution">
    <text evidence="1">The sequence shown here is derived from an EMBL/GenBank/DDBJ whole genome shotgun (WGS) entry which is preliminary data.</text>
</comment>